<feature type="non-terminal residue" evidence="2">
    <location>
        <position position="1"/>
    </location>
</feature>
<proteinExistence type="predicted"/>
<dbReference type="Pfam" id="PF12937">
    <property type="entry name" value="F-box-like"/>
    <property type="match status" value="1"/>
</dbReference>
<comment type="caution">
    <text evidence="2">The sequence shown here is derived from an EMBL/GenBank/DDBJ whole genome shotgun (WGS) entry which is preliminary data.</text>
</comment>
<feature type="domain" description="F-box" evidence="1">
    <location>
        <begin position="85"/>
        <end position="133"/>
    </location>
</feature>
<protein>
    <recommendedName>
        <fullName evidence="1">F-box domain-containing protein</fullName>
    </recommendedName>
</protein>
<evidence type="ECO:0000313" key="3">
    <source>
        <dbReference type="Proteomes" id="UP000285301"/>
    </source>
</evidence>
<dbReference type="CDD" id="cd09917">
    <property type="entry name" value="F-box_SF"/>
    <property type="match status" value="1"/>
</dbReference>
<dbReference type="AlphaFoldDB" id="A0A443QAF4"/>
<name>A0A443QAF4_9ACAR</name>
<dbReference type="Gene3D" id="3.80.10.10">
    <property type="entry name" value="Ribonuclease Inhibitor"/>
    <property type="match status" value="1"/>
</dbReference>
<dbReference type="OrthoDB" id="3219396at2759"/>
<gene>
    <name evidence="2" type="ORF">B4U79_16940</name>
</gene>
<keyword evidence="3" id="KW-1185">Reference proteome</keyword>
<dbReference type="Proteomes" id="UP000285301">
    <property type="component" value="Unassembled WGS sequence"/>
</dbReference>
<dbReference type="SMART" id="SM00256">
    <property type="entry name" value="FBOX"/>
    <property type="match status" value="1"/>
</dbReference>
<evidence type="ECO:0000259" key="1">
    <source>
        <dbReference type="PROSITE" id="PS50181"/>
    </source>
</evidence>
<dbReference type="EMBL" id="NCKU01012666">
    <property type="protein sequence ID" value="RWS00017.1"/>
    <property type="molecule type" value="Genomic_DNA"/>
</dbReference>
<evidence type="ECO:0000313" key="2">
    <source>
        <dbReference type="EMBL" id="RWS00017.1"/>
    </source>
</evidence>
<dbReference type="InterPro" id="IPR036047">
    <property type="entry name" value="F-box-like_dom_sf"/>
</dbReference>
<dbReference type="PROSITE" id="PS50181">
    <property type="entry name" value="FBOX"/>
    <property type="match status" value="1"/>
</dbReference>
<dbReference type="SUPFAM" id="SSF81383">
    <property type="entry name" value="F-box domain"/>
    <property type="match status" value="1"/>
</dbReference>
<reference evidence="2 3" key="1">
    <citation type="journal article" date="2018" name="Gigascience">
        <title>Genomes of trombidid mites reveal novel predicted allergens and laterally-transferred genes associated with secondary metabolism.</title>
        <authorList>
            <person name="Dong X."/>
            <person name="Chaisiri K."/>
            <person name="Xia D."/>
            <person name="Armstrong S.D."/>
            <person name="Fang Y."/>
            <person name="Donnelly M.J."/>
            <person name="Kadowaki T."/>
            <person name="McGarry J.W."/>
            <person name="Darby A.C."/>
            <person name="Makepeace B.L."/>
        </authorList>
    </citation>
    <scope>NUCLEOTIDE SEQUENCE [LARGE SCALE GENOMIC DNA]</scope>
    <source>
        <strain evidence="2">UoL-WK</strain>
    </source>
</reference>
<sequence length="288" mass="33837">KFRRNTTWSVKLVPLEEIEFLREQIGQIHFVDDLFKYFLDTDDLHVADLEKDEKERCSDEMKKRDVLDYTEKNLNCEKDEIIEEASTLDRFPDEVLMKIISYLPVRDLILLRAVSRRLKRLTEFIITRIPKTLVVTKDTLIHSIMYTGMLFPNICTLVIDNEQSAVSTSPPSLSLKLADVFGVMKGKLNTIKRLIIRGNDYSYGDGMCKYIKSLETLKLESLELPNPFLNPILNSCKQLRKITFKRVIDIYSSLKLPREKDDRIVYAFYIARRPRRWPKTEYLLFARG</sequence>
<dbReference type="InterPro" id="IPR001810">
    <property type="entry name" value="F-box_dom"/>
</dbReference>
<organism evidence="2 3">
    <name type="scientific">Dinothrombium tinctorium</name>
    <dbReference type="NCBI Taxonomy" id="1965070"/>
    <lineage>
        <taxon>Eukaryota</taxon>
        <taxon>Metazoa</taxon>
        <taxon>Ecdysozoa</taxon>
        <taxon>Arthropoda</taxon>
        <taxon>Chelicerata</taxon>
        <taxon>Arachnida</taxon>
        <taxon>Acari</taxon>
        <taxon>Acariformes</taxon>
        <taxon>Trombidiformes</taxon>
        <taxon>Prostigmata</taxon>
        <taxon>Anystina</taxon>
        <taxon>Parasitengona</taxon>
        <taxon>Trombidioidea</taxon>
        <taxon>Trombidiidae</taxon>
        <taxon>Dinothrombium</taxon>
    </lineage>
</organism>
<dbReference type="InterPro" id="IPR032675">
    <property type="entry name" value="LRR_dom_sf"/>
</dbReference>
<accession>A0A443QAF4</accession>